<dbReference type="AlphaFoldDB" id="A0A1G8QSX8"/>
<gene>
    <name evidence="1" type="ORF">SAMN05428953_104147</name>
</gene>
<sequence>MQAAAKRLAKRAMRRLQVFREEEGLLVRQHDIFGEAAVAADADGNQIMAEVDATGVAVRTAPTGDVGIAGDAIADRKAGHGGTNRLDDPGEFMSERHRRRTGKFAMEKMPVGAADAAGLDPHQEIVRPGHGLVDLPKDDAADALQPHRFHVCGASGIN</sequence>
<keyword evidence="2" id="KW-1185">Reference proteome</keyword>
<evidence type="ECO:0000313" key="2">
    <source>
        <dbReference type="Proteomes" id="UP000198894"/>
    </source>
</evidence>
<dbReference type="EMBL" id="FNEE01000004">
    <property type="protein sequence ID" value="SDJ07723.1"/>
    <property type="molecule type" value="Genomic_DNA"/>
</dbReference>
<name>A0A1G8QSX8_9HYPH</name>
<organism evidence="1 2">
    <name type="scientific">Mesorhizobium muleiense</name>
    <dbReference type="NCBI Taxonomy" id="1004279"/>
    <lineage>
        <taxon>Bacteria</taxon>
        <taxon>Pseudomonadati</taxon>
        <taxon>Pseudomonadota</taxon>
        <taxon>Alphaproteobacteria</taxon>
        <taxon>Hyphomicrobiales</taxon>
        <taxon>Phyllobacteriaceae</taxon>
        <taxon>Mesorhizobium</taxon>
    </lineage>
</organism>
<protein>
    <submittedName>
        <fullName evidence="1">Uncharacterized protein</fullName>
    </submittedName>
</protein>
<reference evidence="2" key="1">
    <citation type="submission" date="2016-10" db="EMBL/GenBank/DDBJ databases">
        <authorList>
            <person name="Varghese N."/>
            <person name="Submissions S."/>
        </authorList>
    </citation>
    <scope>NUCLEOTIDE SEQUENCE [LARGE SCALE GENOMIC DNA]</scope>
    <source>
        <strain evidence="2">CGMCC 1.11022</strain>
    </source>
</reference>
<proteinExistence type="predicted"/>
<dbReference type="Proteomes" id="UP000198894">
    <property type="component" value="Unassembled WGS sequence"/>
</dbReference>
<dbReference type="AntiFam" id="ANF00088">
    <property type="entry name" value="Shadow ORF (opposite Fdh)"/>
</dbReference>
<accession>A0A1G8QSX8</accession>
<evidence type="ECO:0000313" key="1">
    <source>
        <dbReference type="EMBL" id="SDJ07723.1"/>
    </source>
</evidence>